<organism evidence="1 2">
    <name type="scientific">Flavobacterium pygoscelis</name>
    <dbReference type="NCBI Taxonomy" id="2893176"/>
    <lineage>
        <taxon>Bacteria</taxon>
        <taxon>Pseudomonadati</taxon>
        <taxon>Bacteroidota</taxon>
        <taxon>Flavobacteriia</taxon>
        <taxon>Flavobacteriales</taxon>
        <taxon>Flavobacteriaceae</taxon>
        <taxon>Flavobacterium</taxon>
    </lineage>
</organism>
<proteinExistence type="predicted"/>
<gene>
    <name evidence="1" type="ORF">MW871_14065</name>
</gene>
<dbReference type="AlphaFoldDB" id="A0A9X2BPF5"/>
<dbReference type="EMBL" id="JALNUB010000010">
    <property type="protein sequence ID" value="MCK8143020.1"/>
    <property type="molecule type" value="Genomic_DNA"/>
</dbReference>
<evidence type="ECO:0000313" key="1">
    <source>
        <dbReference type="EMBL" id="MCK8143020.1"/>
    </source>
</evidence>
<keyword evidence="2" id="KW-1185">Reference proteome</keyword>
<dbReference type="RefSeq" id="WP_248429096.1">
    <property type="nucleotide sequence ID" value="NZ_JALNUB010000010.1"/>
</dbReference>
<sequence length="468" mass="55135">MKYTRENLTAYIDFEMSKHLEENSFLRSINDGDVFYKKEYDWGWDYCSLNRVLFLETHLQFGINFSRRYEYIEAFWQEWAELIQINYSDVNLMTTLTVNHSNASEEIQKKKYFDGSLRFEISEKGLAEIPEAIEYVINKILIKLDFFLNLKNVDNLINSQLEPITENNEIFRRDGGFMFKRMILAKITGNNMYDAICHLYKSRFSKIIDVSKTPGKEYFLNYPIVFDKVYEKLKNVEQWENKILYTTDKIKVPFNEAIVIEVKSNQHPKRLLPIKALKNNSEIKNFTNFNDDGMIIPIKIGFGVNMFDNVSKQEYIDYINCYSKQSMSWEYEGQKIILEDKNESINAYPSLDLKYVIAIYEGLDGEHKPPSNAVIYNADGSIHTILKMPVLESENILERIDFNKDSNPPIEAALFEGGLQFSNFDWWQNEEGNLVNRIQIIYDRDWIEWRELEIRTGEVGSYLAQGKL</sequence>
<name>A0A9X2BPF5_9FLAO</name>
<dbReference type="Proteomes" id="UP001139260">
    <property type="component" value="Unassembled WGS sequence"/>
</dbReference>
<protein>
    <submittedName>
        <fullName evidence="1">Uncharacterized protein</fullName>
    </submittedName>
</protein>
<comment type="caution">
    <text evidence="1">The sequence shown here is derived from an EMBL/GenBank/DDBJ whole genome shotgun (WGS) entry which is preliminary data.</text>
</comment>
<accession>A0A9X2BPF5</accession>
<reference evidence="1" key="1">
    <citation type="submission" date="2022-04" db="EMBL/GenBank/DDBJ databases">
        <title>Flavobacterium pygoscelis sp. nov. isolated from Chinstrap chick (Pygoscelis antarcticus).</title>
        <authorList>
            <person name="Irgang R."/>
            <person name="Poblete-Morales M."/>
            <person name="Avendano-Herrera R."/>
        </authorList>
    </citation>
    <scope>NUCLEOTIDE SEQUENCE</scope>
    <source>
        <strain evidence="1">I-SCBP12n</strain>
    </source>
</reference>
<evidence type="ECO:0000313" key="2">
    <source>
        <dbReference type="Proteomes" id="UP001139260"/>
    </source>
</evidence>